<dbReference type="PANTHER" id="PTHR10721:SF1">
    <property type="entry name" value="MITOCHONDRIAL IMPORT INNER MEMBRANE TRANSLOCASE SUBUNIT TIM44"/>
    <property type="match status" value="1"/>
</dbReference>
<keyword evidence="3" id="KW-0809">Transit peptide</keyword>
<dbReference type="Gene3D" id="3.10.450.240">
    <property type="match status" value="1"/>
</dbReference>
<evidence type="ECO:0000256" key="4">
    <source>
        <dbReference type="ARBA" id="ARBA00023136"/>
    </source>
</evidence>
<organism evidence="8 9">
    <name type="scientific">Novispirillum itersonii</name>
    <name type="common">Aquaspirillum itersonii</name>
    <dbReference type="NCBI Taxonomy" id="189"/>
    <lineage>
        <taxon>Bacteria</taxon>
        <taxon>Pseudomonadati</taxon>
        <taxon>Pseudomonadota</taxon>
        <taxon>Alphaproteobacteria</taxon>
        <taxon>Rhodospirillales</taxon>
        <taxon>Novispirillaceae</taxon>
        <taxon>Novispirillum</taxon>
    </lineage>
</organism>
<evidence type="ECO:0000256" key="6">
    <source>
        <dbReference type="SAM" id="Phobius"/>
    </source>
</evidence>
<feature type="domain" description="Tim44-like" evidence="7">
    <location>
        <begin position="87"/>
        <end position="233"/>
    </location>
</feature>
<reference evidence="8 9" key="1">
    <citation type="submission" date="2020-08" db="EMBL/GenBank/DDBJ databases">
        <title>Genomic Encyclopedia of Type Strains, Phase IV (KMG-IV): sequencing the most valuable type-strain genomes for metagenomic binning, comparative biology and taxonomic classification.</title>
        <authorList>
            <person name="Goeker M."/>
        </authorList>
    </citation>
    <scope>NUCLEOTIDE SEQUENCE [LARGE SCALE GENOMIC DNA]</scope>
    <source>
        <strain evidence="8 9">DSM 11590</strain>
    </source>
</reference>
<evidence type="ECO:0000313" key="9">
    <source>
        <dbReference type="Proteomes" id="UP000544872"/>
    </source>
</evidence>
<comment type="subcellular location">
    <subcellularLocation>
        <location evidence="1">Membrane</location>
    </subcellularLocation>
</comment>
<proteinExistence type="inferred from homology"/>
<dbReference type="GO" id="GO:0030150">
    <property type="term" value="P:protein import into mitochondrial matrix"/>
    <property type="evidence" value="ECO:0007669"/>
    <property type="project" value="TreeGrafter"/>
</dbReference>
<name>A0A7X0DL74_NOVIT</name>
<dbReference type="PIRSF" id="PIRSF031890">
    <property type="entry name" value="UCP031890_transporter_Tim44"/>
    <property type="match status" value="1"/>
</dbReference>
<sequence>MGQSIQFIDIIFLGLVAGFLILRLRSVLGRRNGSEAPPRDPYGLNRQQQDADPAAAPGGAAGDNVIDLGSRRPSTPPPAPVIPEGPAAEGLTRIALADPSFDPDGFLGGARRAFEMILTAFAAGDREALRPLLGETVYRNFEAAISDRESRGEQLTTEVDAMLGLSFVAASLTGDVASVTVRFVTDQISVLRDREGTVIDGSPTEAIRLTDDWTFSRSVSSGNPNWSLVTTATPEA</sequence>
<comment type="similarity">
    <text evidence="2">Belongs to the Tim44 family.</text>
</comment>
<dbReference type="SUPFAM" id="SSF54427">
    <property type="entry name" value="NTF2-like"/>
    <property type="match status" value="1"/>
</dbReference>
<evidence type="ECO:0000313" key="8">
    <source>
        <dbReference type="EMBL" id="MBB6209733.1"/>
    </source>
</evidence>
<keyword evidence="4 6" id="KW-0472">Membrane</keyword>
<feature type="transmembrane region" description="Helical" evidence="6">
    <location>
        <begin position="6"/>
        <end position="24"/>
    </location>
</feature>
<evidence type="ECO:0000256" key="3">
    <source>
        <dbReference type="ARBA" id="ARBA00022946"/>
    </source>
</evidence>
<dbReference type="Pfam" id="PF04280">
    <property type="entry name" value="Tim44"/>
    <property type="match status" value="1"/>
</dbReference>
<dbReference type="Proteomes" id="UP000544872">
    <property type="component" value="Unassembled WGS sequence"/>
</dbReference>
<dbReference type="InterPro" id="IPR039544">
    <property type="entry name" value="Tim44-like"/>
</dbReference>
<accession>A0A7X0DL74</accession>
<dbReference type="InterPro" id="IPR016985">
    <property type="entry name" value="UCP031890_Tim44-rel"/>
</dbReference>
<feature type="region of interest" description="Disordered" evidence="5">
    <location>
        <begin position="32"/>
        <end position="86"/>
    </location>
</feature>
<dbReference type="RefSeq" id="WP_184262247.1">
    <property type="nucleotide sequence ID" value="NZ_JACIIX010000003.1"/>
</dbReference>
<protein>
    <submittedName>
        <fullName evidence="8">Putative lipid-binding transport protein (Tim44 family)</fullName>
    </submittedName>
</protein>
<gene>
    <name evidence="8" type="ORF">FHS48_001141</name>
</gene>
<dbReference type="InterPro" id="IPR007379">
    <property type="entry name" value="Tim44-like_dom"/>
</dbReference>
<dbReference type="InterPro" id="IPR032710">
    <property type="entry name" value="NTF2-like_dom_sf"/>
</dbReference>
<feature type="compositionally biased region" description="Low complexity" evidence="5">
    <location>
        <begin position="47"/>
        <end position="58"/>
    </location>
</feature>
<dbReference type="GO" id="GO:0051087">
    <property type="term" value="F:protein-folding chaperone binding"/>
    <property type="evidence" value="ECO:0007669"/>
    <property type="project" value="TreeGrafter"/>
</dbReference>
<dbReference type="PANTHER" id="PTHR10721">
    <property type="entry name" value="MITOCHONDRIAL IMPORT INNER MEMBRANE TRANSLOCASE SUBUNIT TIM44"/>
    <property type="match status" value="1"/>
</dbReference>
<feature type="compositionally biased region" description="Pro residues" evidence="5">
    <location>
        <begin position="74"/>
        <end position="83"/>
    </location>
</feature>
<dbReference type="AlphaFoldDB" id="A0A7X0DL74"/>
<dbReference type="GO" id="GO:0016020">
    <property type="term" value="C:membrane"/>
    <property type="evidence" value="ECO:0007669"/>
    <property type="project" value="UniProtKB-SubCell"/>
</dbReference>
<comment type="caution">
    <text evidence="8">The sequence shown here is derived from an EMBL/GenBank/DDBJ whole genome shotgun (WGS) entry which is preliminary data.</text>
</comment>
<evidence type="ECO:0000256" key="5">
    <source>
        <dbReference type="SAM" id="MobiDB-lite"/>
    </source>
</evidence>
<evidence type="ECO:0000256" key="1">
    <source>
        <dbReference type="ARBA" id="ARBA00004370"/>
    </source>
</evidence>
<dbReference type="SMART" id="SM00978">
    <property type="entry name" value="Tim44"/>
    <property type="match status" value="1"/>
</dbReference>
<evidence type="ECO:0000259" key="7">
    <source>
        <dbReference type="SMART" id="SM00978"/>
    </source>
</evidence>
<keyword evidence="6" id="KW-0812">Transmembrane</keyword>
<keyword evidence="9" id="KW-1185">Reference proteome</keyword>
<evidence type="ECO:0000256" key="2">
    <source>
        <dbReference type="ARBA" id="ARBA00009597"/>
    </source>
</evidence>
<dbReference type="EMBL" id="JACIIX010000003">
    <property type="protein sequence ID" value="MBB6209733.1"/>
    <property type="molecule type" value="Genomic_DNA"/>
</dbReference>
<dbReference type="NCBIfam" id="NF033779">
    <property type="entry name" value="Tim44_TimA_adap"/>
    <property type="match status" value="1"/>
</dbReference>
<keyword evidence="6" id="KW-1133">Transmembrane helix</keyword>